<comment type="subcellular location">
    <subcellularLocation>
        <location evidence="1">Periplasm</location>
    </subcellularLocation>
</comment>
<sequence length="537" mass="60902">MRATRSLFKPAAAIALICLIAVSAFPAMAQKKGGTLRLYHNDNPPSTSLHEEATIASVTPFAAIFNNLVVFDPAKVHESIDTVIPDLAESWSWDSTNTKLTFKLRQGVKWHDGQPFTAKDVQCTWRMLIGKGGETKDFHRNPRKVWYSKLQDVSINGDYEATFELSEPQPSLPVLLASAFSPVYPCHVPQQVMRTKPIGTGPFKFVEFRRGESVRLVRNPDYWKKDRPYLDEITFRMIDSRATRMLAFATGEYDITFPSDVSVPLMKDMKARAPHAICEMTTTGVQINLMVNRVNPPFDNPEIRKAMSLVLDRKPFNTILMEGLARMGGAMLAKPEGEWGMPPEMVSQLTGYGPDTEKNIAEAQAIMQKLGYSDAKPLQIKIQTRNLPTYRDPAVILTDQLKKIYITGELDILDTPRWYARLAKKDYTIGLNLTGVSVDDPDGNIVENYSCKSERNYTQYCNAEVDRLLAAQSSELDKEKRKKMVWEIERLLVEDAARPIILHSSAGNCWQPYVKNFRPHANSQYNNLRFEEVWLDK</sequence>
<evidence type="ECO:0000256" key="3">
    <source>
        <dbReference type="ARBA" id="ARBA00022729"/>
    </source>
</evidence>
<protein>
    <submittedName>
        <fullName evidence="6">Peptide ABC transporter substrate-binding protein</fullName>
    </submittedName>
</protein>
<evidence type="ECO:0000259" key="5">
    <source>
        <dbReference type="Pfam" id="PF00496"/>
    </source>
</evidence>
<dbReference type="Gene3D" id="3.40.190.10">
    <property type="entry name" value="Periplasmic binding protein-like II"/>
    <property type="match status" value="1"/>
</dbReference>
<evidence type="ECO:0000256" key="4">
    <source>
        <dbReference type="SAM" id="SignalP"/>
    </source>
</evidence>
<evidence type="ECO:0000256" key="1">
    <source>
        <dbReference type="ARBA" id="ARBA00004418"/>
    </source>
</evidence>
<dbReference type="AlphaFoldDB" id="A0A7Y4M1A7"/>
<accession>A0A7Y4M1A7</accession>
<dbReference type="GO" id="GO:0030288">
    <property type="term" value="C:outer membrane-bounded periplasmic space"/>
    <property type="evidence" value="ECO:0007669"/>
    <property type="project" value="UniProtKB-ARBA"/>
</dbReference>
<dbReference type="InterPro" id="IPR030678">
    <property type="entry name" value="Peptide/Ni-bd"/>
</dbReference>
<evidence type="ECO:0000313" key="6">
    <source>
        <dbReference type="EMBL" id="NOJ46231.1"/>
    </source>
</evidence>
<evidence type="ECO:0000256" key="2">
    <source>
        <dbReference type="ARBA" id="ARBA00005695"/>
    </source>
</evidence>
<dbReference type="Proteomes" id="UP000528734">
    <property type="component" value="Unassembled WGS sequence"/>
</dbReference>
<feature type="chain" id="PRO_5031357765" evidence="4">
    <location>
        <begin position="30"/>
        <end position="537"/>
    </location>
</feature>
<dbReference type="SUPFAM" id="SSF53850">
    <property type="entry name" value="Periplasmic binding protein-like II"/>
    <property type="match status" value="1"/>
</dbReference>
<dbReference type="GO" id="GO:0043190">
    <property type="term" value="C:ATP-binding cassette (ABC) transporter complex"/>
    <property type="evidence" value="ECO:0007669"/>
    <property type="project" value="InterPro"/>
</dbReference>
<proteinExistence type="inferred from homology"/>
<dbReference type="GO" id="GO:0015833">
    <property type="term" value="P:peptide transport"/>
    <property type="evidence" value="ECO:0007669"/>
    <property type="project" value="TreeGrafter"/>
</dbReference>
<keyword evidence="3 4" id="KW-0732">Signal</keyword>
<evidence type="ECO:0000313" key="7">
    <source>
        <dbReference type="Proteomes" id="UP000528734"/>
    </source>
</evidence>
<dbReference type="InterPro" id="IPR000914">
    <property type="entry name" value="SBP_5_dom"/>
</dbReference>
<reference evidence="6 7" key="1">
    <citation type="submission" date="2020-03" db="EMBL/GenBank/DDBJ databases">
        <title>Bradyrhizobium diversity isolated from nodules of Muelleranthus trifoliolatus.</title>
        <authorList>
            <person name="Klepa M."/>
            <person name="Helene L."/>
            <person name="Hungria M."/>
        </authorList>
    </citation>
    <scope>NUCLEOTIDE SEQUENCE [LARGE SCALE GENOMIC DNA]</scope>
    <source>
        <strain evidence="6 7">WSM 1744</strain>
    </source>
</reference>
<dbReference type="RefSeq" id="WP_171709086.1">
    <property type="nucleotide sequence ID" value="NZ_JAAVLW010000002.1"/>
</dbReference>
<dbReference type="EMBL" id="JAAVLW010000002">
    <property type="protein sequence ID" value="NOJ46231.1"/>
    <property type="molecule type" value="Genomic_DNA"/>
</dbReference>
<name>A0A7Y4M1A7_9BRAD</name>
<dbReference type="GO" id="GO:1904680">
    <property type="term" value="F:peptide transmembrane transporter activity"/>
    <property type="evidence" value="ECO:0007669"/>
    <property type="project" value="TreeGrafter"/>
</dbReference>
<comment type="similarity">
    <text evidence="2">Belongs to the bacterial solute-binding protein 5 family.</text>
</comment>
<comment type="caution">
    <text evidence="6">The sequence shown here is derived from an EMBL/GenBank/DDBJ whole genome shotgun (WGS) entry which is preliminary data.</text>
</comment>
<dbReference type="InterPro" id="IPR039424">
    <property type="entry name" value="SBP_5"/>
</dbReference>
<feature type="signal peptide" evidence="4">
    <location>
        <begin position="1"/>
        <end position="29"/>
    </location>
</feature>
<feature type="domain" description="Solute-binding protein family 5" evidence="5">
    <location>
        <begin position="82"/>
        <end position="452"/>
    </location>
</feature>
<dbReference type="Gene3D" id="3.10.105.10">
    <property type="entry name" value="Dipeptide-binding Protein, Domain 3"/>
    <property type="match status" value="1"/>
</dbReference>
<gene>
    <name evidence="6" type="ORF">HCN50_08225</name>
</gene>
<dbReference type="PANTHER" id="PTHR30290:SF38">
    <property type="entry name" value="D,D-DIPEPTIDE-BINDING PERIPLASMIC PROTEIN DDPA-RELATED"/>
    <property type="match status" value="1"/>
</dbReference>
<dbReference type="PANTHER" id="PTHR30290">
    <property type="entry name" value="PERIPLASMIC BINDING COMPONENT OF ABC TRANSPORTER"/>
    <property type="match status" value="1"/>
</dbReference>
<keyword evidence="7" id="KW-1185">Reference proteome</keyword>
<organism evidence="6 7">
    <name type="scientific">Bradyrhizobium archetypum</name>
    <dbReference type="NCBI Taxonomy" id="2721160"/>
    <lineage>
        <taxon>Bacteria</taxon>
        <taxon>Pseudomonadati</taxon>
        <taxon>Pseudomonadota</taxon>
        <taxon>Alphaproteobacteria</taxon>
        <taxon>Hyphomicrobiales</taxon>
        <taxon>Nitrobacteraceae</taxon>
        <taxon>Bradyrhizobium</taxon>
    </lineage>
</organism>
<dbReference type="PIRSF" id="PIRSF002741">
    <property type="entry name" value="MppA"/>
    <property type="match status" value="1"/>
</dbReference>
<dbReference type="Pfam" id="PF00496">
    <property type="entry name" value="SBP_bac_5"/>
    <property type="match status" value="1"/>
</dbReference>